<dbReference type="KEGG" id="aun:AWM73_04760"/>
<evidence type="ECO:0000313" key="3">
    <source>
        <dbReference type="Proteomes" id="UP000594771"/>
    </source>
</evidence>
<proteinExistence type="predicted"/>
<dbReference type="EMBL" id="CP065662">
    <property type="protein sequence ID" value="QPS00813.1"/>
    <property type="molecule type" value="Genomic_DNA"/>
</dbReference>
<dbReference type="RefSeq" id="WP_060778312.1">
    <property type="nucleotide sequence ID" value="NZ_CAJHLF010000002.1"/>
</dbReference>
<organism evidence="2 3">
    <name type="scientific">Aerococcus urinae</name>
    <dbReference type="NCBI Taxonomy" id="1376"/>
    <lineage>
        <taxon>Bacteria</taxon>
        <taxon>Bacillati</taxon>
        <taxon>Bacillota</taxon>
        <taxon>Bacilli</taxon>
        <taxon>Lactobacillales</taxon>
        <taxon>Aerococcaceae</taxon>
        <taxon>Aerococcus</taxon>
    </lineage>
</organism>
<dbReference type="AlphaFoldDB" id="A0A109RFT9"/>
<dbReference type="Proteomes" id="UP001069145">
    <property type="component" value="Unassembled WGS sequence"/>
</dbReference>
<protein>
    <submittedName>
        <fullName evidence="2">Uncharacterized protein</fullName>
    </submittedName>
</protein>
<accession>A0A109RFT9</accession>
<reference evidence="1" key="2">
    <citation type="submission" date="2022-09" db="EMBL/GenBank/DDBJ databases">
        <title>Aerococcus urinae taxonomy study.</title>
        <authorList>
            <person name="Christensen J."/>
            <person name="Senneby E."/>
        </authorList>
    </citation>
    <scope>NUCLEOTIDE SEQUENCE</scope>
    <source>
        <strain evidence="1">NLD-066-U95</strain>
    </source>
</reference>
<name>A0A109RFT9_9LACT</name>
<evidence type="ECO:0000313" key="4">
    <source>
        <dbReference type="Proteomes" id="UP001069145"/>
    </source>
</evidence>
<dbReference type="Proteomes" id="UP000594771">
    <property type="component" value="Chromosome"/>
</dbReference>
<reference evidence="2 3" key="1">
    <citation type="submission" date="2020-12" db="EMBL/GenBank/DDBJ databases">
        <title>FDA dAtabase for Regulatory Grade micrObial Sequences (FDA-ARGOS): Supporting development and validation of Infectious Disease Dx tests.</title>
        <authorList>
            <person name="Sproer C."/>
            <person name="Gronow S."/>
            <person name="Severitt S."/>
            <person name="Schroder I."/>
            <person name="Tallon L."/>
            <person name="Sadzewicz L."/>
            <person name="Zhao X."/>
            <person name="Boylan J."/>
            <person name="Ott S."/>
            <person name="Bowen H."/>
            <person name="Vavikolanu K."/>
            <person name="Mehta A."/>
            <person name="Aluvathingal J."/>
            <person name="Nadendla S."/>
            <person name="Lowell S."/>
            <person name="Myers T."/>
            <person name="Yan Y."/>
            <person name="Sichtig H."/>
        </authorList>
    </citation>
    <scope>NUCLEOTIDE SEQUENCE [LARGE SCALE GENOMIC DNA]</scope>
    <source>
        <strain evidence="2 3">FDAARGOS_911</strain>
    </source>
</reference>
<gene>
    <name evidence="2" type="ORF">I6G68_05295</name>
    <name evidence="1" type="ORF">ODY43_00555</name>
</gene>
<sequence length="165" mass="19092">MANTRFYSLAKYLQEQLEKEPNAFPWRLIEDGQRGELLLQFFIANPAGEYRTAPVTFEDHFGQYYNDLDYYALSFSFSKHARKNDSQSNHIIIPANQAPNAFEKSYIDACLQLIHQLVNETAHQLRGLEANVRQQMTIHWSTKALATIIDNLKVANRYDASLLCF</sequence>
<dbReference type="GeneID" id="35767518"/>
<keyword evidence="4" id="KW-1185">Reference proteome</keyword>
<dbReference type="EMBL" id="JAOTML010000001">
    <property type="protein sequence ID" value="MCY3052494.1"/>
    <property type="molecule type" value="Genomic_DNA"/>
</dbReference>
<evidence type="ECO:0000313" key="1">
    <source>
        <dbReference type="EMBL" id="MCY3052494.1"/>
    </source>
</evidence>
<evidence type="ECO:0000313" key="2">
    <source>
        <dbReference type="EMBL" id="QPS00813.1"/>
    </source>
</evidence>